<dbReference type="InterPro" id="IPR055471">
    <property type="entry name" value="DUF7043"/>
</dbReference>
<reference evidence="3" key="1">
    <citation type="submission" date="2020-11" db="EMBL/GenBank/DDBJ databases">
        <authorList>
            <person name="Tran Van P."/>
        </authorList>
    </citation>
    <scope>NUCLEOTIDE SEQUENCE</scope>
</reference>
<organism evidence="3">
    <name type="scientific">Cyprideis torosa</name>
    <dbReference type="NCBI Taxonomy" id="163714"/>
    <lineage>
        <taxon>Eukaryota</taxon>
        <taxon>Metazoa</taxon>
        <taxon>Ecdysozoa</taxon>
        <taxon>Arthropoda</taxon>
        <taxon>Crustacea</taxon>
        <taxon>Oligostraca</taxon>
        <taxon>Ostracoda</taxon>
        <taxon>Podocopa</taxon>
        <taxon>Podocopida</taxon>
        <taxon>Cytherocopina</taxon>
        <taxon>Cytheroidea</taxon>
        <taxon>Cytherideidae</taxon>
        <taxon>Cyprideis</taxon>
    </lineage>
</organism>
<evidence type="ECO:0000259" key="2">
    <source>
        <dbReference type="Pfam" id="PF23070"/>
    </source>
</evidence>
<accession>A0A7R8ZMK7</accession>
<evidence type="ECO:0000313" key="3">
    <source>
        <dbReference type="EMBL" id="CAD7225626.1"/>
    </source>
</evidence>
<evidence type="ECO:0000259" key="1">
    <source>
        <dbReference type="Pfam" id="PF23069"/>
    </source>
</evidence>
<sequence>MQDDAIKTELGRVTDDSQLEHKSKEMWFAGHHIEVELTATLGALWWSAEGYAQEQTAVPPCALSQPPPDSFPSPRQISLAKKKYEELECLATWREGSLEYLMGRLKKSGSSFREDEDEFRCFVYEKGHGARSRGADILLAQSGDASCNGIYSAAEGPLVMKLSHKVKTKHQCHFPPWAVAHHKWHSLDWETVYQFTHGNSSVRITEKQYSGSRPPERLTCHAQWDRLTGTSSVDNNGGYVSTAFVVHALRECYGRYLCMVLHRRGANIMEVQFGESSMEEDMACTSLYFNKETAPYITLMVMNPSEIQCPTLGQWNIARDRSPFEVPGNSMACQSPRTLLVGCGGSSGVGLELQDKCASSKVSVTDTRTIRELAIPDAGSYTCHAYWEVNDTLFIVTSDENKPRDMTCFTLRTSSHASFSVLAMRHRESRQRRRGVGDSFFVDQPTVMLLAASERGCYRSTSSPEVVSFNATMMAYCGEHQSLTSSSAASSASLLSASLAVAFPVLLIQLLASCCRR</sequence>
<feature type="domain" description="DUF7042" evidence="1">
    <location>
        <begin position="81"/>
        <end position="163"/>
    </location>
</feature>
<name>A0A7R8ZMK7_9CRUS</name>
<dbReference type="AlphaFoldDB" id="A0A7R8ZMK7"/>
<dbReference type="PANTHER" id="PTHR22255">
    <property type="entry name" value="LP06548P"/>
    <property type="match status" value="1"/>
</dbReference>
<dbReference type="Pfam" id="PF23069">
    <property type="entry name" value="DUF7042"/>
    <property type="match status" value="1"/>
</dbReference>
<proteinExistence type="predicted"/>
<dbReference type="Pfam" id="PF23070">
    <property type="entry name" value="DUF7043"/>
    <property type="match status" value="1"/>
</dbReference>
<dbReference type="EMBL" id="OB660617">
    <property type="protein sequence ID" value="CAD7225626.1"/>
    <property type="molecule type" value="Genomic_DNA"/>
</dbReference>
<feature type="domain" description="DUF7043" evidence="2">
    <location>
        <begin position="169"/>
        <end position="292"/>
    </location>
</feature>
<protein>
    <submittedName>
        <fullName evidence="3">Uncharacterized protein</fullName>
    </submittedName>
</protein>
<dbReference type="InterPro" id="IPR055470">
    <property type="entry name" value="DUF7042"/>
</dbReference>
<dbReference type="PANTHER" id="PTHR22255:SF9">
    <property type="entry name" value="LP06548P"/>
    <property type="match status" value="1"/>
</dbReference>
<dbReference type="OrthoDB" id="9979716at2759"/>
<dbReference type="GO" id="GO:0061909">
    <property type="term" value="P:autophagosome-lysosome fusion"/>
    <property type="evidence" value="ECO:0007669"/>
    <property type="project" value="TreeGrafter"/>
</dbReference>
<gene>
    <name evidence="3" type="ORF">CTOB1V02_LOCUS3561</name>
</gene>